<sequence>MPKNRRSLFRLRFFGGSYFKWYSRAYHRHSSKSLNGLTIPRDIWFYVGLYLSVKSLYMLRATCREIRDIVDSHTVWLSALNDLMNVKPSVYSTQDIQSMSATQLREAALRMVLVDRAYSSPELPHRKIKLLSRHVMSPDYTQACLFPGGEQLLILSKDGSFEIYDIDAKKVVTYVDAQRSGWGRASSTARLFPISLHMGYIVVQASNRYGTTLVDGPVVAQEIRVYKYVDKNVQHILTEESPLADVHLGYAFCHQNGVLSLAQLQKINEDRGRFDVRIRTLNADGIDERTTKKIFIGLLEPERADLHSTLQILSTRYLFLQLHRRAMVFDISQFQVPDSSSDIAILHPIWTSPVDSARMLSVRASVVSYCINGRPPFVHVTFWAYPSGFCSMDLLLTDHEASGGISLSFADSEFPTAFLVDEHDSSTLFHSTTSGFSHGLLLLRACSMRYVSVRAPRMIVDREGLWSYTITRARGNDADRVTPGMVRLARENPPQARLGNAWNAWRSATTNDDELKQISVDDISGRFIQFKPPLIVQAAEIVLYAFD</sequence>
<name>A0ACB8TY77_9APHY</name>
<proteinExistence type="predicted"/>
<protein>
    <submittedName>
        <fullName evidence="1">Uncharacterized protein</fullName>
    </submittedName>
</protein>
<reference evidence="1" key="1">
    <citation type="journal article" date="2021" name="Environ. Microbiol.">
        <title>Gene family expansions and transcriptome signatures uncover fungal adaptations to wood decay.</title>
        <authorList>
            <person name="Hage H."/>
            <person name="Miyauchi S."/>
            <person name="Viragh M."/>
            <person name="Drula E."/>
            <person name="Min B."/>
            <person name="Chaduli D."/>
            <person name="Navarro D."/>
            <person name="Favel A."/>
            <person name="Norest M."/>
            <person name="Lesage-Meessen L."/>
            <person name="Balint B."/>
            <person name="Merenyi Z."/>
            <person name="de Eugenio L."/>
            <person name="Morin E."/>
            <person name="Martinez A.T."/>
            <person name="Baldrian P."/>
            <person name="Stursova M."/>
            <person name="Martinez M.J."/>
            <person name="Novotny C."/>
            <person name="Magnuson J.K."/>
            <person name="Spatafora J.W."/>
            <person name="Maurice S."/>
            <person name="Pangilinan J."/>
            <person name="Andreopoulos W."/>
            <person name="LaButti K."/>
            <person name="Hundley H."/>
            <person name="Na H."/>
            <person name="Kuo A."/>
            <person name="Barry K."/>
            <person name="Lipzen A."/>
            <person name="Henrissat B."/>
            <person name="Riley R."/>
            <person name="Ahrendt S."/>
            <person name="Nagy L.G."/>
            <person name="Grigoriev I.V."/>
            <person name="Martin F."/>
            <person name="Rosso M.N."/>
        </authorList>
    </citation>
    <scope>NUCLEOTIDE SEQUENCE</scope>
    <source>
        <strain evidence="1">CBS 384.51</strain>
    </source>
</reference>
<comment type="caution">
    <text evidence="1">The sequence shown here is derived from an EMBL/GenBank/DDBJ whole genome shotgun (WGS) entry which is preliminary data.</text>
</comment>
<dbReference type="Proteomes" id="UP001055072">
    <property type="component" value="Unassembled WGS sequence"/>
</dbReference>
<evidence type="ECO:0000313" key="1">
    <source>
        <dbReference type="EMBL" id="KAI0087043.1"/>
    </source>
</evidence>
<keyword evidence="2" id="KW-1185">Reference proteome</keyword>
<gene>
    <name evidence="1" type="ORF">BDY19DRAFT_995463</name>
</gene>
<evidence type="ECO:0000313" key="2">
    <source>
        <dbReference type="Proteomes" id="UP001055072"/>
    </source>
</evidence>
<dbReference type="EMBL" id="MU274920">
    <property type="protein sequence ID" value="KAI0087043.1"/>
    <property type="molecule type" value="Genomic_DNA"/>
</dbReference>
<organism evidence="1 2">
    <name type="scientific">Irpex rosettiformis</name>
    <dbReference type="NCBI Taxonomy" id="378272"/>
    <lineage>
        <taxon>Eukaryota</taxon>
        <taxon>Fungi</taxon>
        <taxon>Dikarya</taxon>
        <taxon>Basidiomycota</taxon>
        <taxon>Agaricomycotina</taxon>
        <taxon>Agaricomycetes</taxon>
        <taxon>Polyporales</taxon>
        <taxon>Irpicaceae</taxon>
        <taxon>Irpex</taxon>
    </lineage>
</organism>
<accession>A0ACB8TY77</accession>